<feature type="compositionally biased region" description="Basic and acidic residues" evidence="1">
    <location>
        <begin position="72"/>
        <end position="92"/>
    </location>
</feature>
<dbReference type="AlphaFoldDB" id="A0A8H4W3M9"/>
<dbReference type="EMBL" id="JAAMPI010000628">
    <property type="protein sequence ID" value="KAF4629774.1"/>
    <property type="molecule type" value="Genomic_DNA"/>
</dbReference>
<feature type="compositionally biased region" description="Basic and acidic residues" evidence="1">
    <location>
        <begin position="52"/>
        <end position="65"/>
    </location>
</feature>
<evidence type="ECO:0000313" key="3">
    <source>
        <dbReference type="Proteomes" id="UP000566819"/>
    </source>
</evidence>
<reference evidence="2 3" key="1">
    <citation type="submission" date="2020-03" db="EMBL/GenBank/DDBJ databases">
        <title>Draft Genome Sequence of Cudoniella acicularis.</title>
        <authorList>
            <person name="Buettner E."/>
            <person name="Kellner H."/>
        </authorList>
    </citation>
    <scope>NUCLEOTIDE SEQUENCE [LARGE SCALE GENOMIC DNA]</scope>
    <source>
        <strain evidence="2 3">DSM 108380</strain>
    </source>
</reference>
<gene>
    <name evidence="2" type="ORF">G7Y89_g8368</name>
</gene>
<sequence>MAASLEVAFPTIWSDVHVEAKPFPSLACELERHFAIAVELLQPALNAKANAHDGELAQHAERDGGRQQVCDDGDKADGGGDGDGRDGYDYYGDRQQGSNRHQRLLPERRSHATS</sequence>
<protein>
    <submittedName>
        <fullName evidence="2">Uncharacterized protein</fullName>
    </submittedName>
</protein>
<accession>A0A8H4W3M9</accession>
<name>A0A8H4W3M9_9HELO</name>
<comment type="caution">
    <text evidence="2">The sequence shown here is derived from an EMBL/GenBank/DDBJ whole genome shotgun (WGS) entry which is preliminary data.</text>
</comment>
<keyword evidence="3" id="KW-1185">Reference proteome</keyword>
<evidence type="ECO:0000256" key="1">
    <source>
        <dbReference type="SAM" id="MobiDB-lite"/>
    </source>
</evidence>
<dbReference type="Proteomes" id="UP000566819">
    <property type="component" value="Unassembled WGS sequence"/>
</dbReference>
<organism evidence="2 3">
    <name type="scientific">Cudoniella acicularis</name>
    <dbReference type="NCBI Taxonomy" id="354080"/>
    <lineage>
        <taxon>Eukaryota</taxon>
        <taxon>Fungi</taxon>
        <taxon>Dikarya</taxon>
        <taxon>Ascomycota</taxon>
        <taxon>Pezizomycotina</taxon>
        <taxon>Leotiomycetes</taxon>
        <taxon>Helotiales</taxon>
        <taxon>Tricladiaceae</taxon>
        <taxon>Cudoniella</taxon>
    </lineage>
</organism>
<feature type="region of interest" description="Disordered" evidence="1">
    <location>
        <begin position="52"/>
        <end position="114"/>
    </location>
</feature>
<feature type="compositionally biased region" description="Basic and acidic residues" evidence="1">
    <location>
        <begin position="104"/>
        <end position="114"/>
    </location>
</feature>
<evidence type="ECO:0000313" key="2">
    <source>
        <dbReference type="EMBL" id="KAF4629774.1"/>
    </source>
</evidence>
<proteinExistence type="predicted"/>